<gene>
    <name evidence="4" type="ORF">DACRYDRAFT_100332</name>
</gene>
<feature type="domain" description="NmrA-like" evidence="3">
    <location>
        <begin position="3"/>
        <end position="177"/>
    </location>
</feature>
<organism evidence="4 5">
    <name type="scientific">Dacryopinax primogenitus (strain DJM 731)</name>
    <name type="common">Brown rot fungus</name>
    <dbReference type="NCBI Taxonomy" id="1858805"/>
    <lineage>
        <taxon>Eukaryota</taxon>
        <taxon>Fungi</taxon>
        <taxon>Dikarya</taxon>
        <taxon>Basidiomycota</taxon>
        <taxon>Agaricomycotina</taxon>
        <taxon>Dacrymycetes</taxon>
        <taxon>Dacrymycetales</taxon>
        <taxon>Dacrymycetaceae</taxon>
        <taxon>Dacryopinax</taxon>
    </lineage>
</organism>
<dbReference type="PANTHER" id="PTHR42748:SF28">
    <property type="entry name" value="NMRA-LIKE DOMAIN-CONTAINING PROTEIN"/>
    <property type="match status" value="1"/>
</dbReference>
<sequence>MSKKLVVVCGATGQQGGSVVRALLDHGGYAVRALTRDPASPSSRALAALGVEVVEAYPNDKGSLIRAFQGAYAVFGLTISHTADSETDMGRNMVDACKANNVSLFIWSSLPSARETSKGKHTEVRAFDEKAEVDKYIATSGQPSVIFSTGGFAENLPHQLKQDKSDPSKWHVLYPFAAPDVVLTCTITGKEMAETIQRGMKCGYDCVWSLTERTVTGKQTDYVATDTAFPPTIPLYKWQADGYYTYPGSIPPDILVKAGVQFHTFEDYVKDHVVALMNTA</sequence>
<proteinExistence type="inferred from homology"/>
<dbReference type="GeneID" id="63682505"/>
<evidence type="ECO:0000313" key="5">
    <source>
        <dbReference type="Proteomes" id="UP000030653"/>
    </source>
</evidence>
<evidence type="ECO:0000313" key="4">
    <source>
        <dbReference type="EMBL" id="EJU01371.1"/>
    </source>
</evidence>
<dbReference type="GO" id="GO:0005634">
    <property type="term" value="C:nucleus"/>
    <property type="evidence" value="ECO:0007669"/>
    <property type="project" value="TreeGrafter"/>
</dbReference>
<name>M5FUF8_DACPD</name>
<dbReference type="Proteomes" id="UP000030653">
    <property type="component" value="Unassembled WGS sequence"/>
</dbReference>
<evidence type="ECO:0000256" key="2">
    <source>
        <dbReference type="ARBA" id="ARBA00022857"/>
    </source>
</evidence>
<dbReference type="Pfam" id="PF05368">
    <property type="entry name" value="NmrA"/>
    <property type="match status" value="1"/>
</dbReference>
<dbReference type="InterPro" id="IPR051164">
    <property type="entry name" value="NmrA-like_oxidored"/>
</dbReference>
<dbReference type="AlphaFoldDB" id="M5FUF8"/>
<dbReference type="PANTHER" id="PTHR42748">
    <property type="entry name" value="NITROGEN METABOLITE REPRESSION PROTEIN NMRA FAMILY MEMBER"/>
    <property type="match status" value="1"/>
</dbReference>
<dbReference type="InterPro" id="IPR036291">
    <property type="entry name" value="NAD(P)-bd_dom_sf"/>
</dbReference>
<keyword evidence="5" id="KW-1185">Reference proteome</keyword>
<reference evidence="4 5" key="1">
    <citation type="journal article" date="2012" name="Science">
        <title>The Paleozoic origin of enzymatic lignin decomposition reconstructed from 31 fungal genomes.</title>
        <authorList>
            <person name="Floudas D."/>
            <person name="Binder M."/>
            <person name="Riley R."/>
            <person name="Barry K."/>
            <person name="Blanchette R.A."/>
            <person name="Henrissat B."/>
            <person name="Martinez A.T."/>
            <person name="Otillar R."/>
            <person name="Spatafora J.W."/>
            <person name="Yadav J.S."/>
            <person name="Aerts A."/>
            <person name="Benoit I."/>
            <person name="Boyd A."/>
            <person name="Carlson A."/>
            <person name="Copeland A."/>
            <person name="Coutinho P.M."/>
            <person name="de Vries R.P."/>
            <person name="Ferreira P."/>
            <person name="Findley K."/>
            <person name="Foster B."/>
            <person name="Gaskell J."/>
            <person name="Glotzer D."/>
            <person name="Gorecki P."/>
            <person name="Heitman J."/>
            <person name="Hesse C."/>
            <person name="Hori C."/>
            <person name="Igarashi K."/>
            <person name="Jurgens J.A."/>
            <person name="Kallen N."/>
            <person name="Kersten P."/>
            <person name="Kohler A."/>
            <person name="Kuees U."/>
            <person name="Kumar T.K.A."/>
            <person name="Kuo A."/>
            <person name="LaButti K."/>
            <person name="Larrondo L.F."/>
            <person name="Lindquist E."/>
            <person name="Ling A."/>
            <person name="Lombard V."/>
            <person name="Lucas S."/>
            <person name="Lundell T."/>
            <person name="Martin R."/>
            <person name="McLaughlin D.J."/>
            <person name="Morgenstern I."/>
            <person name="Morin E."/>
            <person name="Murat C."/>
            <person name="Nagy L.G."/>
            <person name="Nolan M."/>
            <person name="Ohm R.A."/>
            <person name="Patyshakuliyeva A."/>
            <person name="Rokas A."/>
            <person name="Ruiz-Duenas F.J."/>
            <person name="Sabat G."/>
            <person name="Salamov A."/>
            <person name="Samejima M."/>
            <person name="Schmutz J."/>
            <person name="Slot J.C."/>
            <person name="St John F."/>
            <person name="Stenlid J."/>
            <person name="Sun H."/>
            <person name="Sun S."/>
            <person name="Syed K."/>
            <person name="Tsang A."/>
            <person name="Wiebenga A."/>
            <person name="Young D."/>
            <person name="Pisabarro A."/>
            <person name="Eastwood D.C."/>
            <person name="Martin F."/>
            <person name="Cullen D."/>
            <person name="Grigoriev I.V."/>
            <person name="Hibbett D.S."/>
        </authorList>
    </citation>
    <scope>NUCLEOTIDE SEQUENCE [LARGE SCALE GENOMIC DNA]</scope>
    <source>
        <strain evidence="4 5">DJM-731 SS1</strain>
    </source>
</reference>
<accession>M5FUF8</accession>
<dbReference type="OrthoDB" id="419598at2759"/>
<dbReference type="RefSeq" id="XP_040628268.1">
    <property type="nucleotide sequence ID" value="XM_040767443.1"/>
</dbReference>
<dbReference type="HOGENOM" id="CLU_007383_8_2_1"/>
<dbReference type="Gene3D" id="3.40.50.720">
    <property type="entry name" value="NAD(P)-binding Rossmann-like Domain"/>
    <property type="match status" value="1"/>
</dbReference>
<dbReference type="STRING" id="1858805.M5FUF8"/>
<dbReference type="InterPro" id="IPR008030">
    <property type="entry name" value="NmrA-like"/>
</dbReference>
<keyword evidence="2" id="KW-0521">NADP</keyword>
<dbReference type="EMBL" id="JH795864">
    <property type="protein sequence ID" value="EJU01371.1"/>
    <property type="molecule type" value="Genomic_DNA"/>
</dbReference>
<dbReference type="SUPFAM" id="SSF51735">
    <property type="entry name" value="NAD(P)-binding Rossmann-fold domains"/>
    <property type="match status" value="1"/>
</dbReference>
<evidence type="ECO:0000259" key="3">
    <source>
        <dbReference type="Pfam" id="PF05368"/>
    </source>
</evidence>
<protein>
    <submittedName>
        <fullName evidence="4">NADP-binding protein</fullName>
    </submittedName>
</protein>
<comment type="similarity">
    <text evidence="1">Belongs to the NmrA-type oxidoreductase family.</text>
</comment>
<evidence type="ECO:0000256" key="1">
    <source>
        <dbReference type="ARBA" id="ARBA00006328"/>
    </source>
</evidence>